<feature type="transmembrane region" description="Helical" evidence="2">
    <location>
        <begin position="39"/>
        <end position="58"/>
    </location>
</feature>
<dbReference type="Pfam" id="PF14155">
    <property type="entry name" value="DUF4307"/>
    <property type="match status" value="1"/>
</dbReference>
<evidence type="ECO:0000313" key="4">
    <source>
        <dbReference type="Proteomes" id="UP000515976"/>
    </source>
</evidence>
<dbReference type="EMBL" id="CP060712">
    <property type="protein sequence ID" value="QNN49820.1"/>
    <property type="molecule type" value="Genomic_DNA"/>
</dbReference>
<dbReference type="Proteomes" id="UP000515976">
    <property type="component" value="Chromosome"/>
</dbReference>
<protein>
    <submittedName>
        <fullName evidence="3">DUF4307 domain-containing protein</fullName>
    </submittedName>
</protein>
<keyword evidence="2" id="KW-0472">Membrane</keyword>
<sequence>MEVSGGAREWTGTHCLTAPRPRGAPVPLPDPRSPAGRRVLLAAAAVLLAVLAVVWYGWSTTAGQVRPTVTGYRVESDTLVRVGYDLVRPEGTAVTCRVAGLDSRKGRVGVVEDRVPAQGPAVVHRTVEVRTSARAVTGVVESCTRVTGG</sequence>
<evidence type="ECO:0000313" key="3">
    <source>
        <dbReference type="EMBL" id="QNN49820.1"/>
    </source>
</evidence>
<keyword evidence="2" id="KW-0812">Transmembrane</keyword>
<feature type="region of interest" description="Disordered" evidence="1">
    <location>
        <begin position="1"/>
        <end position="28"/>
    </location>
</feature>
<gene>
    <name evidence="3" type="ORF">H9L10_01620</name>
</gene>
<organism evidence="3 4">
    <name type="scientific">Phycicoccus endophyticus</name>
    <dbReference type="NCBI Taxonomy" id="1690220"/>
    <lineage>
        <taxon>Bacteria</taxon>
        <taxon>Bacillati</taxon>
        <taxon>Actinomycetota</taxon>
        <taxon>Actinomycetes</taxon>
        <taxon>Micrococcales</taxon>
        <taxon>Intrasporangiaceae</taxon>
        <taxon>Phycicoccus</taxon>
    </lineage>
</organism>
<keyword evidence="4" id="KW-1185">Reference proteome</keyword>
<evidence type="ECO:0000256" key="1">
    <source>
        <dbReference type="SAM" id="MobiDB-lite"/>
    </source>
</evidence>
<name>A0A7G9R2J5_9MICO</name>
<dbReference type="AlphaFoldDB" id="A0A7G9R2J5"/>
<reference evidence="3 4" key="1">
    <citation type="submission" date="2020-08" db="EMBL/GenBank/DDBJ databases">
        <title>Genome sequence of Phycicoccus endophyticus JCM 31784T.</title>
        <authorList>
            <person name="Hyun D.-W."/>
            <person name="Bae J.-W."/>
        </authorList>
    </citation>
    <scope>NUCLEOTIDE SEQUENCE [LARGE SCALE GENOMIC DNA]</scope>
    <source>
        <strain evidence="3 4">JCM 31784</strain>
    </source>
</reference>
<proteinExistence type="predicted"/>
<dbReference type="KEGG" id="pei:H9L10_01620"/>
<evidence type="ECO:0000256" key="2">
    <source>
        <dbReference type="SAM" id="Phobius"/>
    </source>
</evidence>
<keyword evidence="2" id="KW-1133">Transmembrane helix</keyword>
<dbReference type="InterPro" id="IPR025443">
    <property type="entry name" value="DUF4307"/>
</dbReference>
<accession>A0A7G9R2J5</accession>